<dbReference type="Proteomes" id="UP000185753">
    <property type="component" value="Unassembled WGS sequence"/>
</dbReference>
<name>A0A1A7R6F9_9GAMM</name>
<dbReference type="Pfam" id="PF06812">
    <property type="entry name" value="ImpA_N"/>
    <property type="match status" value="1"/>
</dbReference>
<dbReference type="OrthoDB" id="9771118at2"/>
<evidence type="ECO:0000259" key="1">
    <source>
        <dbReference type="Pfam" id="PF06812"/>
    </source>
</evidence>
<dbReference type="InterPro" id="IPR010657">
    <property type="entry name" value="ImpA_N"/>
</dbReference>
<dbReference type="InterPro" id="IPR017740">
    <property type="entry name" value="TssA-like"/>
</dbReference>
<keyword evidence="3" id="KW-1185">Reference proteome</keyword>
<dbReference type="AlphaFoldDB" id="A0A1A7R6F9"/>
<sequence>MSLELETLLQPISDDQPCGSDYSFSNDFHAIKKAKIADDPLLDQGDWVAEPKQADWGFVQQKASELLRDQTKDIRLYGWLLEAWTNNYGFEGVAKGLELLQRSLETFWLPLHPEIEDEDLDQRLGLLQGITNQVPALIKSVNIVNGHSPYSLADYEGLLHQQNQRRKQSQEDDDFDQPVNVMEQFEHALFNTSKSIQYQSYQQFVELLKHWHNLKETLDRLMGLDAPTFAAIDSQIEMIHISLKKLYKAEAFGSSQLAETATFTESNVSNSLPQYEQPSMQVLQQQHTQQFQPQVQNHLQNREQAMKVLQEIADYFQVNEPHSPVSYMLQKTIKWSQMPLHEWLTQVIKNENPLEAVQELLGVQQQSSESNSDW</sequence>
<dbReference type="EMBL" id="LZDS01000028">
    <property type="protein sequence ID" value="OBX27850.1"/>
    <property type="molecule type" value="Genomic_DNA"/>
</dbReference>
<reference evidence="3" key="1">
    <citation type="submission" date="2016-06" db="EMBL/GenBank/DDBJ databases">
        <authorList>
            <person name="Radolfova-Krizova L."/>
            <person name="Nemec A."/>
        </authorList>
    </citation>
    <scope>NUCLEOTIDE SEQUENCE [LARGE SCALE GENOMIC DNA]</scope>
    <source>
        <strain evidence="3">ANC 4275</strain>
    </source>
</reference>
<dbReference type="PANTHER" id="PTHR37951:SF1">
    <property type="entry name" value="TYPE VI SECRETION SYSTEM COMPONENT TSSA1"/>
    <property type="match status" value="1"/>
</dbReference>
<dbReference type="RefSeq" id="WP_067766918.1">
    <property type="nucleotide sequence ID" value="NZ_JBLZYA010000010.1"/>
</dbReference>
<dbReference type="STRING" id="1443941.A9J31_09250"/>
<organism evidence="2 3">
    <name type="scientific">Acinetobacter gandensis</name>
    <dbReference type="NCBI Taxonomy" id="1443941"/>
    <lineage>
        <taxon>Bacteria</taxon>
        <taxon>Pseudomonadati</taxon>
        <taxon>Pseudomonadota</taxon>
        <taxon>Gammaproteobacteria</taxon>
        <taxon>Moraxellales</taxon>
        <taxon>Moraxellaceae</taxon>
        <taxon>Acinetobacter</taxon>
    </lineage>
</organism>
<accession>A0A1A7R6F9</accession>
<gene>
    <name evidence="2" type="ORF">A9J31_09250</name>
</gene>
<evidence type="ECO:0000313" key="2">
    <source>
        <dbReference type="EMBL" id="OBX27850.1"/>
    </source>
</evidence>
<feature type="domain" description="ImpA N-terminal" evidence="1">
    <location>
        <begin position="9"/>
        <end position="130"/>
    </location>
</feature>
<evidence type="ECO:0000313" key="3">
    <source>
        <dbReference type="Proteomes" id="UP000185753"/>
    </source>
</evidence>
<protein>
    <submittedName>
        <fullName evidence="2">Type VI secretion protein</fullName>
    </submittedName>
</protein>
<dbReference type="PANTHER" id="PTHR37951">
    <property type="entry name" value="CYTOPLASMIC PROTEIN-RELATED"/>
    <property type="match status" value="1"/>
</dbReference>
<comment type="caution">
    <text evidence="2">The sequence shown here is derived from an EMBL/GenBank/DDBJ whole genome shotgun (WGS) entry which is preliminary data.</text>
</comment>
<proteinExistence type="predicted"/>
<dbReference type="NCBIfam" id="TIGR03363">
    <property type="entry name" value="VI_chp_8"/>
    <property type="match status" value="1"/>
</dbReference>